<dbReference type="PANTHER" id="PTHR23272:SF184">
    <property type="entry name" value="OS03G0311250 PROTEIN"/>
    <property type="match status" value="1"/>
</dbReference>
<keyword evidence="4" id="KW-1185">Reference proteome</keyword>
<evidence type="ECO:0000313" key="4">
    <source>
        <dbReference type="Proteomes" id="UP001291623"/>
    </source>
</evidence>
<accession>A0AAE1T1X1</accession>
<reference evidence="3" key="1">
    <citation type="submission" date="2023-12" db="EMBL/GenBank/DDBJ databases">
        <title>Genome assembly of Anisodus tanguticus.</title>
        <authorList>
            <person name="Wang Y.-J."/>
        </authorList>
    </citation>
    <scope>NUCLEOTIDE SEQUENCE</scope>
    <source>
        <strain evidence="3">KB-2021</strain>
        <tissue evidence="3">Leaf</tissue>
    </source>
</reference>
<sequence>MASLSYQQGDGTKSLIETIYDCIEVLPTPSPKNLNHPPPIEQTKEEVLSSVEHQCKNIYRFYQQENASNLPASIPSSSSSTQPHKRHAVSAASIESLRNRMCGRTSTTNQISELDIFVLQGSVPYQEVINEDGHEDLLKYWRGNEKTFPTLSLMARDVLNIQASSTAYESAFSRARYQIGDHGHSLAGDTWKLRIIRRLDTSGAEKSCMAKCCKSIKCSHPSHLHATIQHLSSSVGVPWSEDQALHRTLGCLHTSPLIKKFYALT</sequence>
<dbReference type="AlphaFoldDB" id="A0AAE1T1X1"/>
<dbReference type="SUPFAM" id="SSF53098">
    <property type="entry name" value="Ribonuclease H-like"/>
    <property type="match status" value="1"/>
</dbReference>
<gene>
    <name evidence="3" type="ORF">RND71_002034</name>
</gene>
<protein>
    <recommendedName>
        <fullName evidence="2">HAT C-terminal dimerisation domain-containing protein</fullName>
    </recommendedName>
</protein>
<organism evidence="3 4">
    <name type="scientific">Anisodus tanguticus</name>
    <dbReference type="NCBI Taxonomy" id="243964"/>
    <lineage>
        <taxon>Eukaryota</taxon>
        <taxon>Viridiplantae</taxon>
        <taxon>Streptophyta</taxon>
        <taxon>Embryophyta</taxon>
        <taxon>Tracheophyta</taxon>
        <taxon>Spermatophyta</taxon>
        <taxon>Magnoliopsida</taxon>
        <taxon>eudicotyledons</taxon>
        <taxon>Gunneridae</taxon>
        <taxon>Pentapetalae</taxon>
        <taxon>asterids</taxon>
        <taxon>lamiids</taxon>
        <taxon>Solanales</taxon>
        <taxon>Solanaceae</taxon>
        <taxon>Solanoideae</taxon>
        <taxon>Hyoscyameae</taxon>
        <taxon>Anisodus</taxon>
    </lineage>
</organism>
<dbReference type="EMBL" id="JAVYJV010000001">
    <property type="protein sequence ID" value="KAK4380172.1"/>
    <property type="molecule type" value="Genomic_DNA"/>
</dbReference>
<evidence type="ECO:0000256" key="1">
    <source>
        <dbReference type="SAM" id="MobiDB-lite"/>
    </source>
</evidence>
<name>A0AAE1T1X1_9SOLA</name>
<dbReference type="PANTHER" id="PTHR23272">
    <property type="entry name" value="BED FINGER-RELATED"/>
    <property type="match status" value="1"/>
</dbReference>
<dbReference type="GO" id="GO:0046983">
    <property type="term" value="F:protein dimerization activity"/>
    <property type="evidence" value="ECO:0007669"/>
    <property type="project" value="InterPro"/>
</dbReference>
<feature type="compositionally biased region" description="Low complexity" evidence="1">
    <location>
        <begin position="70"/>
        <end position="80"/>
    </location>
</feature>
<dbReference type="Pfam" id="PF05699">
    <property type="entry name" value="Dimer_Tnp_hAT"/>
    <property type="match status" value="1"/>
</dbReference>
<evidence type="ECO:0000313" key="3">
    <source>
        <dbReference type="EMBL" id="KAK4380172.1"/>
    </source>
</evidence>
<comment type="caution">
    <text evidence="3">The sequence shown here is derived from an EMBL/GenBank/DDBJ whole genome shotgun (WGS) entry which is preliminary data.</text>
</comment>
<proteinExistence type="predicted"/>
<feature type="region of interest" description="Disordered" evidence="1">
    <location>
        <begin position="70"/>
        <end position="90"/>
    </location>
</feature>
<feature type="domain" description="HAT C-terminal dimerisation" evidence="2">
    <location>
        <begin position="128"/>
        <end position="187"/>
    </location>
</feature>
<dbReference type="InterPro" id="IPR008906">
    <property type="entry name" value="HATC_C_dom"/>
</dbReference>
<dbReference type="InterPro" id="IPR012337">
    <property type="entry name" value="RNaseH-like_sf"/>
</dbReference>
<dbReference type="Proteomes" id="UP001291623">
    <property type="component" value="Unassembled WGS sequence"/>
</dbReference>
<evidence type="ECO:0000259" key="2">
    <source>
        <dbReference type="Pfam" id="PF05699"/>
    </source>
</evidence>